<dbReference type="Pfam" id="PF07883">
    <property type="entry name" value="Cupin_2"/>
    <property type="match status" value="1"/>
</dbReference>
<dbReference type="CDD" id="cd02214">
    <property type="entry name" value="cupin_MJ1618"/>
    <property type="match status" value="1"/>
</dbReference>
<dbReference type="PANTHER" id="PTHR36114">
    <property type="entry name" value="16.7 KDA PROTEIN IN WHIE LOCUS"/>
    <property type="match status" value="1"/>
</dbReference>
<dbReference type="InterPro" id="IPR011051">
    <property type="entry name" value="RmlC_Cupin_sf"/>
</dbReference>
<dbReference type="Gene3D" id="2.60.120.10">
    <property type="entry name" value="Jelly Rolls"/>
    <property type="match status" value="1"/>
</dbReference>
<sequence length="121" mass="13330">MKTGYDQITPFVTKDGSVIRELIHPRQGADTRQSLAEATVLPGSETVLHRHHKAEEIYHVTRGRGTMTLGGDIFDIGQGDSILIPPGTPHRLQNSGQEDLVVLCCCCPPYSHEDTELLPEK</sequence>
<dbReference type="SUPFAM" id="SSF51182">
    <property type="entry name" value="RmlC-like cupins"/>
    <property type="match status" value="1"/>
</dbReference>
<proteinExistence type="predicted"/>
<protein>
    <recommendedName>
        <fullName evidence="1">Cupin type-2 domain-containing protein</fullName>
    </recommendedName>
</protein>
<dbReference type="InterPro" id="IPR013096">
    <property type="entry name" value="Cupin_2"/>
</dbReference>
<dbReference type="InterPro" id="IPR052044">
    <property type="entry name" value="PKS_Associated_Protein"/>
</dbReference>
<organism evidence="2">
    <name type="scientific">anaerobic digester metagenome</name>
    <dbReference type="NCBI Taxonomy" id="1263854"/>
    <lineage>
        <taxon>unclassified sequences</taxon>
        <taxon>metagenomes</taxon>
        <taxon>ecological metagenomes</taxon>
    </lineage>
</organism>
<gene>
    <name evidence="2" type="ORF">SCFA_1630002</name>
</gene>
<dbReference type="EMBL" id="CAADRM010000072">
    <property type="protein sequence ID" value="VFU13194.1"/>
    <property type="molecule type" value="Genomic_DNA"/>
</dbReference>
<reference evidence="2" key="1">
    <citation type="submission" date="2019-03" db="EMBL/GenBank/DDBJ databases">
        <authorList>
            <person name="Hao L."/>
        </authorList>
    </citation>
    <scope>NUCLEOTIDE SEQUENCE</scope>
</reference>
<evidence type="ECO:0000313" key="2">
    <source>
        <dbReference type="EMBL" id="VFU13194.1"/>
    </source>
</evidence>
<feature type="domain" description="Cupin type-2" evidence="1">
    <location>
        <begin position="38"/>
        <end position="104"/>
    </location>
</feature>
<evidence type="ECO:0000259" key="1">
    <source>
        <dbReference type="Pfam" id="PF07883"/>
    </source>
</evidence>
<dbReference type="AlphaFoldDB" id="A0A485LXB1"/>
<dbReference type="InterPro" id="IPR014710">
    <property type="entry name" value="RmlC-like_jellyroll"/>
</dbReference>
<name>A0A485LXB1_9ZZZZ</name>
<accession>A0A485LXB1</accession>
<dbReference type="PANTHER" id="PTHR36114:SF4">
    <property type="entry name" value="CUPIN 2 CONSERVED BARREL DOMAIN-CONTAINING PROTEIN"/>
    <property type="match status" value="1"/>
</dbReference>